<organism evidence="21 22">
    <name type="scientific">Luteolibacter luteus</name>
    <dbReference type="NCBI Taxonomy" id="2728835"/>
    <lineage>
        <taxon>Bacteria</taxon>
        <taxon>Pseudomonadati</taxon>
        <taxon>Verrucomicrobiota</taxon>
        <taxon>Verrucomicrobiia</taxon>
        <taxon>Verrucomicrobiales</taxon>
        <taxon>Verrucomicrobiaceae</taxon>
        <taxon>Luteolibacter</taxon>
    </lineage>
</organism>
<dbReference type="Proteomes" id="UP000501812">
    <property type="component" value="Chromosome"/>
</dbReference>
<evidence type="ECO:0000256" key="8">
    <source>
        <dbReference type="ARBA" id="ARBA00022553"/>
    </source>
</evidence>
<dbReference type="Gene3D" id="2.60.40.10">
    <property type="entry name" value="Immunoglobulins"/>
    <property type="match status" value="1"/>
</dbReference>
<dbReference type="SUPFAM" id="SSF55874">
    <property type="entry name" value="ATPase domain of HSP90 chaperone/DNA topoisomerase II/histidine kinase"/>
    <property type="match status" value="1"/>
</dbReference>
<dbReference type="EC" id="2.7.13.3" evidence="4"/>
<dbReference type="InterPro" id="IPR050482">
    <property type="entry name" value="Sensor_HK_TwoCompSys"/>
</dbReference>
<evidence type="ECO:0000256" key="1">
    <source>
        <dbReference type="ARBA" id="ARBA00000085"/>
    </source>
</evidence>
<comment type="subcellular location">
    <subcellularLocation>
        <location evidence="3">Cytoplasm</location>
    </subcellularLocation>
</comment>
<keyword evidence="12" id="KW-0418">Kinase</keyword>
<feature type="transmembrane region" description="Helical" evidence="19">
    <location>
        <begin position="681"/>
        <end position="702"/>
    </location>
</feature>
<keyword evidence="19" id="KW-0812">Transmembrane</keyword>
<protein>
    <recommendedName>
        <fullName evidence="5">Oxygen sensor histidine kinase NreB</fullName>
        <ecNumber evidence="4">2.7.13.3</ecNumber>
    </recommendedName>
    <alternativeName>
        <fullName evidence="18">Nitrogen regulation protein B</fullName>
    </alternativeName>
</protein>
<dbReference type="InterPro" id="IPR004358">
    <property type="entry name" value="Sig_transdc_His_kin-like_C"/>
</dbReference>
<keyword evidence="8" id="KW-0597">Phosphoprotein</keyword>
<dbReference type="GO" id="GO:0051539">
    <property type="term" value="F:4 iron, 4 sulfur cluster binding"/>
    <property type="evidence" value="ECO:0007669"/>
    <property type="project" value="UniProtKB-KW"/>
</dbReference>
<evidence type="ECO:0000256" key="10">
    <source>
        <dbReference type="ARBA" id="ARBA00022723"/>
    </source>
</evidence>
<comment type="function">
    <text evidence="17">Member of the two-component regulatory system NreB/NreC involved in the control of dissimilatory nitrate/nitrite reduction in response to oxygen. NreB functions as a direct oxygen sensor histidine kinase which is autophosphorylated, in the absence of oxygen, probably at the conserved histidine residue, and transfers its phosphate group probably to a conserved aspartate residue of NreC. NreB/NreC activates the expression of the nitrate (narGHJI) and nitrite (nir) reductase operons, as well as the putative nitrate transporter gene narT.</text>
</comment>
<dbReference type="PANTHER" id="PTHR24421:SF10">
    <property type="entry name" value="NITRATE_NITRITE SENSOR PROTEIN NARQ"/>
    <property type="match status" value="1"/>
</dbReference>
<dbReference type="InterPro" id="IPR011123">
    <property type="entry name" value="Y_Y_Y"/>
</dbReference>
<evidence type="ECO:0000256" key="2">
    <source>
        <dbReference type="ARBA" id="ARBA00001966"/>
    </source>
</evidence>
<keyword evidence="11" id="KW-0547">Nucleotide-binding</keyword>
<dbReference type="InterPro" id="IPR015943">
    <property type="entry name" value="WD40/YVTN_repeat-like_dom_sf"/>
</dbReference>
<keyword evidence="19" id="KW-1133">Transmembrane helix</keyword>
<name>A0A858RPZ3_9BACT</name>
<keyword evidence="13" id="KW-0067">ATP-binding</keyword>
<dbReference type="InterPro" id="IPR013783">
    <property type="entry name" value="Ig-like_fold"/>
</dbReference>
<dbReference type="Gene3D" id="3.30.565.10">
    <property type="entry name" value="Histidine kinase-like ATPase, C-terminal domain"/>
    <property type="match status" value="1"/>
</dbReference>
<evidence type="ECO:0000256" key="17">
    <source>
        <dbReference type="ARBA" id="ARBA00024827"/>
    </source>
</evidence>
<comment type="catalytic activity">
    <reaction evidence="1">
        <text>ATP + protein L-histidine = ADP + protein N-phospho-L-histidine.</text>
        <dbReference type="EC" id="2.7.13.3"/>
    </reaction>
</comment>
<dbReference type="GO" id="GO:0016020">
    <property type="term" value="C:membrane"/>
    <property type="evidence" value="ECO:0007669"/>
    <property type="project" value="InterPro"/>
</dbReference>
<keyword evidence="22" id="KW-1185">Reference proteome</keyword>
<dbReference type="PRINTS" id="PR00344">
    <property type="entry name" value="BCTRLSENSOR"/>
</dbReference>
<dbReference type="Gene3D" id="1.20.5.1930">
    <property type="match status" value="1"/>
</dbReference>
<dbReference type="Pfam" id="PF07495">
    <property type="entry name" value="Y_Y_Y"/>
    <property type="match status" value="1"/>
</dbReference>
<dbReference type="SUPFAM" id="SSF50998">
    <property type="entry name" value="Quinoprotein alcohol dehydrogenase-like"/>
    <property type="match status" value="1"/>
</dbReference>
<evidence type="ECO:0000256" key="5">
    <source>
        <dbReference type="ARBA" id="ARBA00017322"/>
    </source>
</evidence>
<evidence type="ECO:0000256" key="14">
    <source>
        <dbReference type="ARBA" id="ARBA00023004"/>
    </source>
</evidence>
<keyword evidence="9" id="KW-0808">Transferase</keyword>
<evidence type="ECO:0000313" key="22">
    <source>
        <dbReference type="Proteomes" id="UP000501812"/>
    </source>
</evidence>
<dbReference type="AlphaFoldDB" id="A0A858RPZ3"/>
<dbReference type="CDD" id="cd16917">
    <property type="entry name" value="HATPase_UhpB-NarQ-NarX-like"/>
    <property type="match status" value="1"/>
</dbReference>
<dbReference type="InterPro" id="IPR036890">
    <property type="entry name" value="HATPase_C_sf"/>
</dbReference>
<dbReference type="SUPFAM" id="SSF63829">
    <property type="entry name" value="Calcium-dependent phosphotriesterase"/>
    <property type="match status" value="1"/>
</dbReference>
<evidence type="ECO:0000256" key="12">
    <source>
        <dbReference type="ARBA" id="ARBA00022777"/>
    </source>
</evidence>
<evidence type="ECO:0000256" key="18">
    <source>
        <dbReference type="ARBA" id="ARBA00030800"/>
    </source>
</evidence>
<proteinExistence type="predicted"/>
<evidence type="ECO:0000256" key="15">
    <source>
        <dbReference type="ARBA" id="ARBA00023012"/>
    </source>
</evidence>
<keyword evidence="15" id="KW-0902">Two-component regulatory system</keyword>
<dbReference type="GO" id="GO:0046872">
    <property type="term" value="F:metal ion binding"/>
    <property type="evidence" value="ECO:0007669"/>
    <property type="project" value="UniProtKB-KW"/>
</dbReference>
<sequence length="927" mass="102370">MRLLLLLLIILLPPLAAKDQELLVRVWQSEDGLPGNVVRSLVQSRDGYLWVATAEGIARFDGIEFEPIELDGQQRRNRFAFWRIYSTGEDDIWVSTFQGGLFRIRHGQFERVVPDTRTPRPPLVTQLLEDSQGQVFFKRGEELHKIEGGTFTPLASPPDDLLMLFANDLANQGKGGRRLIPSVPPTLADRNGQIWAADELERLVVGTAGAKPAPFLLPNSNLPLSFNELLEDKEGNIWIASPLNGLVRVRLSRVDVLDRVDGLTDNAVFAVMQMKSGDWWLANRSGGLTRWTPDNAEPVEVVPGGYHRAFGVLYEDSRHVLWAASRDGSLFSGENGNFKARFSKTQIPSKVRDIAEDRSGTLWFGGSQGLASYANEIVHQYGPEQGLPDDLNISAVSVVAKSQAIVFGSIDGRVFRGGPKGFKQLGNTGDLQHRWISAIRPESDNEIWVATLGSGLFLWDGKAWQHFGSDQGLPDERLTSLIDDGRGQFWFGSLGGILRASRKEMLQRGRDPDAPLHWLRLDRSDGLPSRECIGGYQPAGWKGQDGRLWFPTGNGIVRVKPELVEINRVAPPVYLRSVRVNGSQHEGVDSAIEAGPGRSRLEFRYVGLGYSAPEKITYRGRLSGLDDAWRELGTQRSAAYESVPPGNYTFEVMAVNGDGIPSGAPAMIRILIRPHFWETGWFIALSGLLVLSAAAGTGWLLARSRMKRRIEKLNIRNAREGERSRIARDLHDDLGASLTEISILAALAAEDAEDSKLHPSLDQLSTKAKNVVGTLDEIVWAVNPREDNLRSLVEYIAAFAREFLDIVRIPLRSDVTRDIPDHPLGAPQRHGVFLAAREALNNIAKHSGATEVKLRIGIANQLLEIRIEDNGRGFNPDYARAGGGDGLGNLDRRMQEAGGECRIETFPGQGSTVILTLPLFSQEKPAT</sequence>
<dbReference type="RefSeq" id="WP_169457178.1">
    <property type="nucleotide sequence ID" value="NZ_CP051774.1"/>
</dbReference>
<keyword evidence="10" id="KW-0479">Metal-binding</keyword>
<evidence type="ECO:0000259" key="20">
    <source>
        <dbReference type="PROSITE" id="PS50109"/>
    </source>
</evidence>
<evidence type="ECO:0000256" key="4">
    <source>
        <dbReference type="ARBA" id="ARBA00012438"/>
    </source>
</evidence>
<reference evidence="21 22" key="1">
    <citation type="submission" date="2020-04" db="EMBL/GenBank/DDBJ databases">
        <title>Luteolibacter sp. G-1-1-1 isolated from soil.</title>
        <authorList>
            <person name="Dahal R.H."/>
        </authorList>
    </citation>
    <scope>NUCLEOTIDE SEQUENCE [LARGE SCALE GENOMIC DNA]</scope>
    <source>
        <strain evidence="21 22">G-1-1-1</strain>
    </source>
</reference>
<dbReference type="InterPro" id="IPR011110">
    <property type="entry name" value="Reg_prop"/>
</dbReference>
<dbReference type="InterPro" id="IPR003594">
    <property type="entry name" value="HATPase_dom"/>
</dbReference>
<evidence type="ECO:0000256" key="11">
    <source>
        <dbReference type="ARBA" id="ARBA00022741"/>
    </source>
</evidence>
<dbReference type="GO" id="GO:0046983">
    <property type="term" value="F:protein dimerization activity"/>
    <property type="evidence" value="ECO:0007669"/>
    <property type="project" value="InterPro"/>
</dbReference>
<keyword evidence="6" id="KW-0004">4Fe-4S</keyword>
<dbReference type="PANTHER" id="PTHR24421">
    <property type="entry name" value="NITRATE/NITRITE SENSOR PROTEIN NARX-RELATED"/>
    <property type="match status" value="1"/>
</dbReference>
<evidence type="ECO:0000256" key="13">
    <source>
        <dbReference type="ARBA" id="ARBA00022840"/>
    </source>
</evidence>
<evidence type="ECO:0000313" key="21">
    <source>
        <dbReference type="EMBL" id="QJE98691.1"/>
    </source>
</evidence>
<dbReference type="EMBL" id="CP051774">
    <property type="protein sequence ID" value="QJE98691.1"/>
    <property type="molecule type" value="Genomic_DNA"/>
</dbReference>
<dbReference type="Pfam" id="PF07730">
    <property type="entry name" value="HisKA_3"/>
    <property type="match status" value="1"/>
</dbReference>
<keyword evidence="7" id="KW-0963">Cytoplasm</keyword>
<dbReference type="Gene3D" id="2.130.10.10">
    <property type="entry name" value="YVTN repeat-like/Quinoprotein amine dehydrogenase"/>
    <property type="match status" value="3"/>
</dbReference>
<dbReference type="Pfam" id="PF07494">
    <property type="entry name" value="Reg_prop"/>
    <property type="match status" value="1"/>
</dbReference>
<accession>A0A858RPZ3</accession>
<feature type="domain" description="Histidine kinase" evidence="20">
    <location>
        <begin position="725"/>
        <end position="921"/>
    </location>
</feature>
<evidence type="ECO:0000256" key="6">
    <source>
        <dbReference type="ARBA" id="ARBA00022485"/>
    </source>
</evidence>
<gene>
    <name evidence="21" type="ORF">HHL09_23880</name>
</gene>
<evidence type="ECO:0000256" key="16">
    <source>
        <dbReference type="ARBA" id="ARBA00023014"/>
    </source>
</evidence>
<dbReference type="KEGG" id="luo:HHL09_23880"/>
<evidence type="ECO:0000256" key="3">
    <source>
        <dbReference type="ARBA" id="ARBA00004496"/>
    </source>
</evidence>
<keyword evidence="16" id="KW-0411">Iron-sulfur</keyword>
<evidence type="ECO:0000256" key="19">
    <source>
        <dbReference type="SAM" id="Phobius"/>
    </source>
</evidence>
<dbReference type="GO" id="GO:0005524">
    <property type="term" value="F:ATP binding"/>
    <property type="evidence" value="ECO:0007669"/>
    <property type="project" value="UniProtKB-KW"/>
</dbReference>
<keyword evidence="14" id="KW-0408">Iron</keyword>
<dbReference type="SMART" id="SM00387">
    <property type="entry name" value="HATPase_c"/>
    <property type="match status" value="1"/>
</dbReference>
<evidence type="ECO:0000256" key="9">
    <source>
        <dbReference type="ARBA" id="ARBA00022679"/>
    </source>
</evidence>
<keyword evidence="19" id="KW-0472">Membrane</keyword>
<dbReference type="PROSITE" id="PS50109">
    <property type="entry name" value="HIS_KIN"/>
    <property type="match status" value="1"/>
</dbReference>
<dbReference type="InterPro" id="IPR011047">
    <property type="entry name" value="Quinoprotein_ADH-like_sf"/>
</dbReference>
<dbReference type="GO" id="GO:0005737">
    <property type="term" value="C:cytoplasm"/>
    <property type="evidence" value="ECO:0007669"/>
    <property type="project" value="UniProtKB-SubCell"/>
</dbReference>
<dbReference type="Pfam" id="PF02518">
    <property type="entry name" value="HATPase_c"/>
    <property type="match status" value="1"/>
</dbReference>
<dbReference type="InterPro" id="IPR005467">
    <property type="entry name" value="His_kinase_dom"/>
</dbReference>
<dbReference type="GO" id="GO:0000155">
    <property type="term" value="F:phosphorelay sensor kinase activity"/>
    <property type="evidence" value="ECO:0007669"/>
    <property type="project" value="InterPro"/>
</dbReference>
<dbReference type="InterPro" id="IPR011712">
    <property type="entry name" value="Sig_transdc_His_kin_sub3_dim/P"/>
</dbReference>
<comment type="cofactor">
    <cofactor evidence="2">
        <name>[4Fe-4S] cluster</name>
        <dbReference type="ChEBI" id="CHEBI:49883"/>
    </cofactor>
</comment>
<evidence type="ECO:0000256" key="7">
    <source>
        <dbReference type="ARBA" id="ARBA00022490"/>
    </source>
</evidence>